<proteinExistence type="predicted"/>
<evidence type="ECO:0000313" key="2">
    <source>
        <dbReference type="Proteomes" id="UP000580250"/>
    </source>
</evidence>
<organism evidence="1 2">
    <name type="scientific">Meloidogyne enterolobii</name>
    <name type="common">Root-knot nematode worm</name>
    <name type="synonym">Meloidogyne mayaguensis</name>
    <dbReference type="NCBI Taxonomy" id="390850"/>
    <lineage>
        <taxon>Eukaryota</taxon>
        <taxon>Metazoa</taxon>
        <taxon>Ecdysozoa</taxon>
        <taxon>Nematoda</taxon>
        <taxon>Chromadorea</taxon>
        <taxon>Rhabditida</taxon>
        <taxon>Tylenchina</taxon>
        <taxon>Tylenchomorpha</taxon>
        <taxon>Tylenchoidea</taxon>
        <taxon>Meloidogynidae</taxon>
        <taxon>Meloidogyninae</taxon>
        <taxon>Meloidogyne</taxon>
    </lineage>
</organism>
<accession>A0A6V7XYH1</accession>
<protein>
    <submittedName>
        <fullName evidence="1">Uncharacterized protein</fullName>
    </submittedName>
</protein>
<reference evidence="1 2" key="1">
    <citation type="submission" date="2020-08" db="EMBL/GenBank/DDBJ databases">
        <authorList>
            <person name="Koutsovoulos G."/>
            <person name="Danchin GJ E."/>
        </authorList>
    </citation>
    <scope>NUCLEOTIDE SEQUENCE [LARGE SCALE GENOMIC DNA]</scope>
</reference>
<dbReference type="AlphaFoldDB" id="A0A6V7XYH1"/>
<dbReference type="EMBL" id="CAJEWN010002586">
    <property type="protein sequence ID" value="CAD2204390.1"/>
    <property type="molecule type" value="Genomic_DNA"/>
</dbReference>
<dbReference type="Proteomes" id="UP000580250">
    <property type="component" value="Unassembled WGS sequence"/>
</dbReference>
<gene>
    <name evidence="1" type="ORF">MENT_LOCUS58127</name>
</gene>
<name>A0A6V7XYH1_MELEN</name>
<evidence type="ECO:0000313" key="1">
    <source>
        <dbReference type="EMBL" id="CAD2204390.1"/>
    </source>
</evidence>
<comment type="caution">
    <text evidence="1">The sequence shown here is derived from an EMBL/GenBank/DDBJ whole genome shotgun (WGS) entry which is preliminary data.</text>
</comment>
<sequence length="56" mass="6474">MSNFRLRFVSSPFVSAPFVSSPFCFVPLNKTFVSSQCTKLLFRPLEQKFCFVPLSY</sequence>